<dbReference type="OrthoDB" id="9810734at2"/>
<dbReference type="PANTHER" id="PTHR43669:SF3">
    <property type="entry name" value="ALCOHOL DEHYDROGENASE, PUTATIVE (AFU_ORTHOLOGUE AFUA_3G03445)-RELATED"/>
    <property type="match status" value="1"/>
</dbReference>
<keyword evidence="5" id="KW-1185">Reference proteome</keyword>
<dbReference type="SUPFAM" id="SSF51735">
    <property type="entry name" value="NAD(P)-binding Rossmann-fold domains"/>
    <property type="match status" value="1"/>
</dbReference>
<dbReference type="KEGG" id="prag:EKN56_09575"/>
<sequence length="270" mass="29397">MMTRKLEGKVALITGGASGIGEAIAKIYAKEGCKVALLDIDEPRLKMVAGEMLNQGFDVISMVVDVVEEQQVIQAFKSTVDRWGKIDLVVNSAGRDSLSPHISETTLEEWNKTIGPNMTGVFLCCREAFRVMEKQSSGGRIMNIGSSSAKMASCPGHSPYRASKHGMMGLSKNILLEGMNKNIGVTVINPSHVKTPMTEVLDSGTYDGGVVHTDGWLDEKELREGIYNSCIDVENVAEIALYIATRTPDVTVPTVAFYPTHKAHRYGMEV</sequence>
<gene>
    <name evidence="4" type="ORF">EKN56_09575</name>
</gene>
<evidence type="ECO:0000256" key="1">
    <source>
        <dbReference type="ARBA" id="ARBA00006484"/>
    </source>
</evidence>
<dbReference type="Proteomes" id="UP000293154">
    <property type="component" value="Chromosome"/>
</dbReference>
<protein>
    <submittedName>
        <fullName evidence="4">SDR family oxidoreductase</fullName>
    </submittedName>
</protein>
<keyword evidence="2" id="KW-0560">Oxidoreductase</keyword>
<dbReference type="PRINTS" id="PR00081">
    <property type="entry name" value="GDHRDH"/>
</dbReference>
<proteinExistence type="inferred from homology"/>
<accession>A0A411WKD2</accession>
<dbReference type="FunFam" id="3.40.50.720:FF:000084">
    <property type="entry name" value="Short-chain dehydrogenase reductase"/>
    <property type="match status" value="1"/>
</dbReference>
<dbReference type="RefSeq" id="WP_130591569.1">
    <property type="nucleotide sequence ID" value="NZ_CP034752.1"/>
</dbReference>
<comment type="similarity">
    <text evidence="1 3">Belongs to the short-chain dehydrogenases/reductases (SDR) family.</text>
</comment>
<evidence type="ECO:0000313" key="5">
    <source>
        <dbReference type="Proteomes" id="UP000293154"/>
    </source>
</evidence>
<evidence type="ECO:0000313" key="4">
    <source>
        <dbReference type="EMBL" id="QBH96632.1"/>
    </source>
</evidence>
<name>A0A411WKD2_9GAMM</name>
<organism evidence="4 5">
    <name type="scientific">Limnobaculum zhutongyuii</name>
    <dbReference type="NCBI Taxonomy" id="2498113"/>
    <lineage>
        <taxon>Bacteria</taxon>
        <taxon>Pseudomonadati</taxon>
        <taxon>Pseudomonadota</taxon>
        <taxon>Gammaproteobacteria</taxon>
        <taxon>Enterobacterales</taxon>
        <taxon>Budviciaceae</taxon>
        <taxon>Limnobaculum</taxon>
    </lineage>
</organism>
<dbReference type="Gene3D" id="3.40.50.720">
    <property type="entry name" value="NAD(P)-binding Rossmann-like Domain"/>
    <property type="match status" value="1"/>
</dbReference>
<dbReference type="PANTHER" id="PTHR43669">
    <property type="entry name" value="5-KETO-D-GLUCONATE 5-REDUCTASE"/>
    <property type="match status" value="1"/>
</dbReference>
<dbReference type="GO" id="GO:0016491">
    <property type="term" value="F:oxidoreductase activity"/>
    <property type="evidence" value="ECO:0007669"/>
    <property type="project" value="UniProtKB-KW"/>
</dbReference>
<dbReference type="InterPro" id="IPR002347">
    <property type="entry name" value="SDR_fam"/>
</dbReference>
<dbReference type="AlphaFoldDB" id="A0A411WKD2"/>
<dbReference type="InterPro" id="IPR036291">
    <property type="entry name" value="NAD(P)-bd_dom_sf"/>
</dbReference>
<reference evidence="4 5" key="1">
    <citation type="submission" date="2019-03" db="EMBL/GenBank/DDBJ databases">
        <title>Pragia sp. nov. isolated from the gut tract of Carduelis flavirostris.</title>
        <authorList>
            <person name="Ge Y."/>
        </authorList>
    </citation>
    <scope>NUCLEOTIDE SEQUENCE [LARGE SCALE GENOMIC DNA]</scope>
    <source>
        <strain evidence="4 5">CF-458</strain>
    </source>
</reference>
<dbReference type="Pfam" id="PF00106">
    <property type="entry name" value="adh_short"/>
    <property type="match status" value="1"/>
</dbReference>
<evidence type="ECO:0000256" key="3">
    <source>
        <dbReference type="RuleBase" id="RU000363"/>
    </source>
</evidence>
<evidence type="ECO:0000256" key="2">
    <source>
        <dbReference type="ARBA" id="ARBA00023002"/>
    </source>
</evidence>
<dbReference type="PRINTS" id="PR00080">
    <property type="entry name" value="SDRFAMILY"/>
</dbReference>
<dbReference type="CDD" id="cd05233">
    <property type="entry name" value="SDR_c"/>
    <property type="match status" value="1"/>
</dbReference>
<dbReference type="EMBL" id="CP034752">
    <property type="protein sequence ID" value="QBH96632.1"/>
    <property type="molecule type" value="Genomic_DNA"/>
</dbReference>